<name>A0A1M5W5G1_9BRAD</name>
<evidence type="ECO:0000313" key="5">
    <source>
        <dbReference type="Proteomes" id="UP000189796"/>
    </source>
</evidence>
<dbReference type="InterPro" id="IPR002641">
    <property type="entry name" value="PNPLA_dom"/>
</dbReference>
<accession>A0A1M5W5G1</accession>
<evidence type="ECO:0000259" key="3">
    <source>
        <dbReference type="PROSITE" id="PS51635"/>
    </source>
</evidence>
<evidence type="ECO:0000313" key="4">
    <source>
        <dbReference type="EMBL" id="SHH82717.1"/>
    </source>
</evidence>
<keyword evidence="2" id="KW-0442">Lipid degradation</keyword>
<feature type="short sequence motif" description="GXSXG" evidence="2">
    <location>
        <begin position="175"/>
        <end position="179"/>
    </location>
</feature>
<keyword evidence="2" id="KW-0378">Hydrolase</keyword>
<evidence type="ECO:0000256" key="2">
    <source>
        <dbReference type="PROSITE-ProRule" id="PRU01161"/>
    </source>
</evidence>
<feature type="active site" description="Nucleophile" evidence="2">
    <location>
        <position position="177"/>
    </location>
</feature>
<dbReference type="GO" id="GO:0016787">
    <property type="term" value="F:hydrolase activity"/>
    <property type="evidence" value="ECO:0007669"/>
    <property type="project" value="UniProtKB-UniRule"/>
</dbReference>
<dbReference type="Pfam" id="PF01734">
    <property type="entry name" value="Patatin"/>
    <property type="match status" value="1"/>
</dbReference>
<feature type="short sequence motif" description="DGA/G" evidence="2">
    <location>
        <begin position="320"/>
        <end position="322"/>
    </location>
</feature>
<dbReference type="RefSeq" id="WP_079604776.1">
    <property type="nucleotide sequence ID" value="NZ_LT670817.1"/>
</dbReference>
<dbReference type="InterPro" id="IPR016035">
    <property type="entry name" value="Acyl_Trfase/lysoPLipase"/>
</dbReference>
<protein>
    <submittedName>
        <fullName evidence="4">Predicted acylesterase/phospholipase RssA, contains patatin domain</fullName>
    </submittedName>
</protein>
<dbReference type="GO" id="GO:0016042">
    <property type="term" value="P:lipid catabolic process"/>
    <property type="evidence" value="ECO:0007669"/>
    <property type="project" value="UniProtKB-UniRule"/>
</dbReference>
<gene>
    <name evidence="4" type="ORF">SAMN05443248_6364</name>
</gene>
<feature type="domain" description="PNPLA" evidence="3">
    <location>
        <begin position="142"/>
        <end position="333"/>
    </location>
</feature>
<dbReference type="EMBL" id="LT670817">
    <property type="protein sequence ID" value="SHH82717.1"/>
    <property type="molecule type" value="Genomic_DNA"/>
</dbReference>
<dbReference type="OrthoDB" id="323481at2"/>
<evidence type="ECO:0000256" key="1">
    <source>
        <dbReference type="ARBA" id="ARBA00023098"/>
    </source>
</evidence>
<dbReference type="AlphaFoldDB" id="A0A1M5W5G1"/>
<dbReference type="Proteomes" id="UP000189796">
    <property type="component" value="Chromosome I"/>
</dbReference>
<sequence length="459" mass="50718">MEISGNVDNLPAVTPLRTTFRYLGQFAVVWLILRSIRPVACALKSGHEQQVNDFRRLVRRLARLAFIGFTVFLTAGCATISPRNVLPEASASQVELEGYHNIRFWGDAPAREIEAIVMADMPKSGTRSPLASERQPAVSNLLAISGGAEDGAFGAGVLVGWSDAGTRPVFDLVTGVSSGALIAPFAFLGRDHDSQLREIFTKYGRKDIFTYNVSGLLEGSSLTDDAPLARLIAKYVDDSFLQEIARERLKGRILLIGTTNLDTQRPVLWDMGRIAMSNNRDAITLFRKILLASATLPGVFPPVRIQVRVGGQDYDELHVDGGVTRQVFIAPSLSPFVSRDQKPGRPARKSRLYVIRNGKIDPEWQSVNENVLSITQRSISTLIKNQGIGDLYRIYSVTKREGIDFNLASIPSDFTDTSKEPFDQRYMISLFDRGYDLASHNYSWAKAPPGMDLATQAHN</sequence>
<feature type="active site" description="Proton acceptor" evidence="2">
    <location>
        <position position="320"/>
    </location>
</feature>
<dbReference type="PROSITE" id="PS51635">
    <property type="entry name" value="PNPLA"/>
    <property type="match status" value="1"/>
</dbReference>
<proteinExistence type="predicted"/>
<organism evidence="4 5">
    <name type="scientific">Bradyrhizobium erythrophlei</name>
    <dbReference type="NCBI Taxonomy" id="1437360"/>
    <lineage>
        <taxon>Bacteria</taxon>
        <taxon>Pseudomonadati</taxon>
        <taxon>Pseudomonadota</taxon>
        <taxon>Alphaproteobacteria</taxon>
        <taxon>Hyphomicrobiales</taxon>
        <taxon>Nitrobacteraceae</taxon>
        <taxon>Bradyrhizobium</taxon>
    </lineage>
</organism>
<reference evidence="4 5" key="1">
    <citation type="submission" date="2016-11" db="EMBL/GenBank/DDBJ databases">
        <authorList>
            <person name="Jaros S."/>
            <person name="Januszkiewicz K."/>
            <person name="Wedrychowicz H."/>
        </authorList>
    </citation>
    <scope>NUCLEOTIDE SEQUENCE [LARGE SCALE GENOMIC DNA]</scope>
    <source>
        <strain evidence="4 5">GAS138</strain>
    </source>
</reference>
<dbReference type="Gene3D" id="3.40.1090.10">
    <property type="entry name" value="Cytosolic phospholipase A2 catalytic domain"/>
    <property type="match status" value="1"/>
</dbReference>
<comment type="caution">
    <text evidence="2">Lacks conserved residue(s) required for the propagation of feature annotation.</text>
</comment>
<keyword evidence="1 2" id="KW-0443">Lipid metabolism</keyword>
<dbReference type="SUPFAM" id="SSF52151">
    <property type="entry name" value="FabD/lysophospholipase-like"/>
    <property type="match status" value="1"/>
</dbReference>